<protein>
    <submittedName>
        <fullName evidence="2">DUF1002 domain-containing protein</fullName>
    </submittedName>
</protein>
<sequence length="292" mass="31984">MMKNKMMKKWLILSLLFCLLLPFKAFADAAVGDMTVTLGQNLTDEQKSELLSEMNAPEGVEILTITNEEEHQYLGEYIPKRLIGTKAISSSAITLEKAGTGLKVQSKNINWVTEEMYINALATAGVKDASIYITAPIPVSGTAALTGIIKAYEISSDKVIPEDVKQAANEEMVKTAKLGDEVGSDKAAALITKIKENMAENPPQTEAEVRDTVESSAKELGITLTDEQIQSLVDLFNKLKDLNIDWNQVGGQLDKAKEKLTTFLKSEEGQSFLDKLKEFFGSLIDAIKALFS</sequence>
<dbReference type="OrthoDB" id="9810153at2"/>
<name>A0A433HDW4_9BACI</name>
<proteinExistence type="predicted"/>
<dbReference type="Pfam" id="PF06207">
    <property type="entry name" value="DUF1002"/>
    <property type="match status" value="1"/>
</dbReference>
<evidence type="ECO:0000256" key="1">
    <source>
        <dbReference type="SAM" id="SignalP"/>
    </source>
</evidence>
<reference evidence="2 3" key="1">
    <citation type="submission" date="2018-12" db="EMBL/GenBank/DDBJ databases">
        <title>Bacillus chawlae sp. nov., Bacillus glennii sp. nov., and Bacillus saganii sp. nov. Isolated from the Vehicle Assembly Building at Kennedy Space Center where the Viking Spacecraft were Assembled.</title>
        <authorList>
            <person name="Seuylemezian A."/>
            <person name="Vaishampayan P."/>
        </authorList>
    </citation>
    <scope>NUCLEOTIDE SEQUENCE [LARGE SCALE GENOMIC DNA]</scope>
    <source>
        <strain evidence="2 3">L5</strain>
    </source>
</reference>
<evidence type="ECO:0000313" key="2">
    <source>
        <dbReference type="EMBL" id="RUQ26502.1"/>
    </source>
</evidence>
<feature type="signal peptide" evidence="1">
    <location>
        <begin position="1"/>
        <end position="27"/>
    </location>
</feature>
<comment type="caution">
    <text evidence="2">The sequence shown here is derived from an EMBL/GenBank/DDBJ whole genome shotgun (WGS) entry which is preliminary data.</text>
</comment>
<keyword evidence="1" id="KW-0732">Signal</keyword>
<dbReference type="RefSeq" id="WP_126866685.1">
    <property type="nucleotide sequence ID" value="NZ_JAUSTX010000006.1"/>
</dbReference>
<keyword evidence="3" id="KW-1185">Reference proteome</keyword>
<dbReference type="InterPro" id="IPR009343">
    <property type="entry name" value="DUF1002"/>
</dbReference>
<dbReference type="Proteomes" id="UP000267430">
    <property type="component" value="Unassembled WGS sequence"/>
</dbReference>
<dbReference type="AlphaFoldDB" id="A0A433HDW4"/>
<feature type="chain" id="PRO_5038481755" evidence="1">
    <location>
        <begin position="28"/>
        <end position="292"/>
    </location>
</feature>
<gene>
    <name evidence="2" type="ORF">ELQ35_18580</name>
</gene>
<evidence type="ECO:0000313" key="3">
    <source>
        <dbReference type="Proteomes" id="UP000267430"/>
    </source>
</evidence>
<accession>A0A433HDW4</accession>
<organism evidence="2 3">
    <name type="scientific">Peribacillus cavernae</name>
    <dbReference type="NCBI Taxonomy" id="1674310"/>
    <lineage>
        <taxon>Bacteria</taxon>
        <taxon>Bacillati</taxon>
        <taxon>Bacillota</taxon>
        <taxon>Bacilli</taxon>
        <taxon>Bacillales</taxon>
        <taxon>Bacillaceae</taxon>
        <taxon>Peribacillus</taxon>
    </lineage>
</organism>
<dbReference type="EMBL" id="RYZZ01000036">
    <property type="protein sequence ID" value="RUQ26502.1"/>
    <property type="molecule type" value="Genomic_DNA"/>
</dbReference>